<sequence length="163" mass="17961">MRRLLLTLCLLAVPAAGFASPVQSLLPGAEQRGAATFRFLGSPVYQARLFTRGAAPLDWSQDFGIELTYQRRLSQKDLVESTLREMRRLGHPAPARARFEACFQAVSPGDRYLAVSQGPDRVTFLRNGRTACTLSQPGIKRGFMSIFVGANTRSARFTRALLG</sequence>
<proteinExistence type="predicted"/>
<keyword evidence="1" id="KW-0732">Signal</keyword>
<dbReference type="RefSeq" id="WP_058286270.1">
    <property type="nucleotide sequence ID" value="NZ_CYSR01000022.1"/>
</dbReference>
<dbReference type="EMBL" id="CYSR01000022">
    <property type="protein sequence ID" value="CUI00171.1"/>
    <property type="molecule type" value="Genomic_DNA"/>
</dbReference>
<evidence type="ECO:0000256" key="1">
    <source>
        <dbReference type="SAM" id="SignalP"/>
    </source>
</evidence>
<evidence type="ECO:0008006" key="4">
    <source>
        <dbReference type="Google" id="ProtNLM"/>
    </source>
</evidence>
<feature type="signal peptide" evidence="1">
    <location>
        <begin position="1"/>
        <end position="19"/>
    </location>
</feature>
<evidence type="ECO:0000313" key="3">
    <source>
        <dbReference type="Proteomes" id="UP000051326"/>
    </source>
</evidence>
<dbReference type="Proteomes" id="UP000051326">
    <property type="component" value="Unassembled WGS sequence"/>
</dbReference>
<feature type="chain" id="PRO_5006064695" description="Chalcone isomerase domain-containing protein" evidence="1">
    <location>
        <begin position="20"/>
        <end position="163"/>
    </location>
</feature>
<dbReference type="AlphaFoldDB" id="A0A0P1HX82"/>
<accession>A0A0P1HX82</accession>
<evidence type="ECO:0000313" key="2">
    <source>
        <dbReference type="EMBL" id="CUI00171.1"/>
    </source>
</evidence>
<protein>
    <recommendedName>
        <fullName evidence="4">Chalcone isomerase domain-containing protein</fullName>
    </recommendedName>
</protein>
<name>A0A0P1HX82_9RHOB</name>
<reference evidence="2 3" key="1">
    <citation type="submission" date="2015-09" db="EMBL/GenBank/DDBJ databases">
        <authorList>
            <consortium name="Swine Surveillance"/>
        </authorList>
    </citation>
    <scope>NUCLEOTIDE SEQUENCE [LARGE SCALE GENOMIC DNA]</scope>
    <source>
        <strain evidence="2 3">CECT 8399</strain>
    </source>
</reference>
<gene>
    <name evidence="2" type="ORF">PHA8399_02297</name>
</gene>
<dbReference type="STRING" id="1396826.PHA8399_02297"/>
<organism evidence="2 3">
    <name type="scientific">Leisingera aquaemixtae</name>
    <dbReference type="NCBI Taxonomy" id="1396826"/>
    <lineage>
        <taxon>Bacteria</taxon>
        <taxon>Pseudomonadati</taxon>
        <taxon>Pseudomonadota</taxon>
        <taxon>Alphaproteobacteria</taxon>
        <taxon>Rhodobacterales</taxon>
        <taxon>Roseobacteraceae</taxon>
        <taxon>Leisingera</taxon>
    </lineage>
</organism>